<accession>A0A1H6SDY5</accession>
<evidence type="ECO:0000256" key="1">
    <source>
        <dbReference type="SAM" id="SignalP"/>
    </source>
</evidence>
<name>A0A1H6SDY5_9DEIO</name>
<keyword evidence="3" id="KW-1185">Reference proteome</keyword>
<dbReference type="AlphaFoldDB" id="A0A1H6SDY5"/>
<feature type="signal peptide" evidence="1">
    <location>
        <begin position="1"/>
        <end position="18"/>
    </location>
</feature>
<feature type="chain" id="PRO_5011651160" evidence="1">
    <location>
        <begin position="19"/>
        <end position="236"/>
    </location>
</feature>
<organism evidence="2 3">
    <name type="scientific">Deinococcus reticulitermitis</name>
    <dbReference type="NCBI Taxonomy" id="856736"/>
    <lineage>
        <taxon>Bacteria</taxon>
        <taxon>Thermotogati</taxon>
        <taxon>Deinococcota</taxon>
        <taxon>Deinococci</taxon>
        <taxon>Deinococcales</taxon>
        <taxon>Deinococcaceae</taxon>
        <taxon>Deinococcus</taxon>
    </lineage>
</organism>
<gene>
    <name evidence="2" type="ORF">SAMN04488058_101144</name>
</gene>
<evidence type="ECO:0000313" key="2">
    <source>
        <dbReference type="EMBL" id="SEI61622.1"/>
    </source>
</evidence>
<dbReference type="Gene3D" id="2.40.160.70">
    <property type="entry name" value="outer membrane protein from Thermus thermophilus HB27"/>
    <property type="match status" value="1"/>
</dbReference>
<proteinExistence type="predicted"/>
<reference evidence="3" key="1">
    <citation type="submission" date="2016-10" db="EMBL/GenBank/DDBJ databases">
        <authorList>
            <person name="Varghese N."/>
            <person name="Submissions S."/>
        </authorList>
    </citation>
    <scope>NUCLEOTIDE SEQUENCE [LARGE SCALE GENOMIC DNA]</scope>
    <source>
        <strain evidence="3">CGMCC 1.10218</strain>
    </source>
</reference>
<dbReference type="RefSeq" id="WP_092263131.1">
    <property type="nucleotide sequence ID" value="NZ_FNZA01000001.1"/>
</dbReference>
<dbReference type="STRING" id="856736.SAMN04488058_101144"/>
<dbReference type="EMBL" id="FNZA01000001">
    <property type="protein sequence ID" value="SEI61622.1"/>
    <property type="molecule type" value="Genomic_DNA"/>
</dbReference>
<sequence length="236" mass="24061">MKKLFALSLTSLLAAASAQTVIVQPSASLGLRGTEFGVSAGYAAGGSVEAFVHAPNVAGPVGIKLGVAYTKPSDSIRDDVDISGANSGLTLGTFGSYKAEGATESGSHLTVGLDGTYDLGPVGTNLRALGYAGGRYGMFSATENYDDATSTTTSMNAFGVGVGAQLGYRLANGMTLFGDLGVDQYFNGPLRSVKTGANQNADVIPTNDALYASQRARFAFPGTVFKAKIGLKFGGN</sequence>
<keyword evidence="1" id="KW-0732">Signal</keyword>
<dbReference type="Proteomes" id="UP000199223">
    <property type="component" value="Unassembled WGS sequence"/>
</dbReference>
<protein>
    <submittedName>
        <fullName evidence="2">Outer membrane protein beta-barrel domain-containing protein</fullName>
    </submittedName>
</protein>
<dbReference type="OrthoDB" id="67362at2"/>
<evidence type="ECO:0000313" key="3">
    <source>
        <dbReference type="Proteomes" id="UP000199223"/>
    </source>
</evidence>